<dbReference type="InterPro" id="IPR016032">
    <property type="entry name" value="Sig_transdc_resp-reg_C-effctor"/>
</dbReference>
<accession>A0A5M3XGS1</accession>
<name>A0A5M3XGS1_9ACTN</name>
<keyword evidence="2" id="KW-0067">ATP-binding</keyword>
<dbReference type="PANTHER" id="PTHR16305:SF28">
    <property type="entry name" value="GUANYLATE CYCLASE DOMAIN-CONTAINING PROTEIN"/>
    <property type="match status" value="1"/>
</dbReference>
<dbReference type="InterPro" id="IPR041664">
    <property type="entry name" value="AAA_16"/>
</dbReference>
<dbReference type="Pfam" id="PF13191">
    <property type="entry name" value="AAA_16"/>
    <property type="match status" value="1"/>
</dbReference>
<dbReference type="GO" id="GO:0004016">
    <property type="term" value="F:adenylate cyclase activity"/>
    <property type="evidence" value="ECO:0007669"/>
    <property type="project" value="TreeGrafter"/>
</dbReference>
<dbReference type="GO" id="GO:0003677">
    <property type="term" value="F:DNA binding"/>
    <property type="evidence" value="ECO:0007669"/>
    <property type="project" value="InterPro"/>
</dbReference>
<dbReference type="InterPro" id="IPR011990">
    <property type="entry name" value="TPR-like_helical_dom_sf"/>
</dbReference>
<dbReference type="PANTHER" id="PTHR16305">
    <property type="entry name" value="TESTICULAR SOLUBLE ADENYLYL CYCLASE"/>
    <property type="match status" value="1"/>
</dbReference>
<reference evidence="4 5" key="1">
    <citation type="submission" date="2019-10" db="EMBL/GenBank/DDBJ databases">
        <title>Whole genome shotgun sequence of Acrocarpospora pleiomorpha NBRC 16267.</title>
        <authorList>
            <person name="Ichikawa N."/>
            <person name="Kimura A."/>
            <person name="Kitahashi Y."/>
            <person name="Komaki H."/>
            <person name="Oguchi A."/>
        </authorList>
    </citation>
    <scope>NUCLEOTIDE SEQUENCE [LARGE SCALE GENOMIC DNA]</scope>
    <source>
        <strain evidence="4 5">NBRC 16267</strain>
    </source>
</reference>
<dbReference type="SUPFAM" id="SSF52540">
    <property type="entry name" value="P-loop containing nucleoside triphosphate hydrolases"/>
    <property type="match status" value="1"/>
</dbReference>
<proteinExistence type="predicted"/>
<gene>
    <name evidence="4" type="ORF">Aple_028780</name>
</gene>
<comment type="caution">
    <text evidence="4">The sequence shown here is derived from an EMBL/GenBank/DDBJ whole genome shotgun (WGS) entry which is preliminary data.</text>
</comment>
<evidence type="ECO:0000256" key="2">
    <source>
        <dbReference type="ARBA" id="ARBA00022840"/>
    </source>
</evidence>
<protein>
    <submittedName>
        <fullName evidence="4">LuxR family transcriptional regulator</fullName>
    </submittedName>
</protein>
<dbReference type="SMART" id="SM00421">
    <property type="entry name" value="HTH_LUXR"/>
    <property type="match status" value="1"/>
</dbReference>
<dbReference type="Pfam" id="PF00196">
    <property type="entry name" value="GerE"/>
    <property type="match status" value="1"/>
</dbReference>
<evidence type="ECO:0000259" key="3">
    <source>
        <dbReference type="PROSITE" id="PS50043"/>
    </source>
</evidence>
<dbReference type="InterPro" id="IPR000792">
    <property type="entry name" value="Tscrpt_reg_LuxR_C"/>
</dbReference>
<dbReference type="PROSITE" id="PS50043">
    <property type="entry name" value="HTH_LUXR_2"/>
    <property type="match status" value="1"/>
</dbReference>
<feature type="domain" description="HTH luxR-type" evidence="3">
    <location>
        <begin position="796"/>
        <end position="859"/>
    </location>
</feature>
<dbReference type="EMBL" id="BLAF01000014">
    <property type="protein sequence ID" value="GES19982.1"/>
    <property type="molecule type" value="Genomic_DNA"/>
</dbReference>
<dbReference type="GO" id="GO:0006355">
    <property type="term" value="P:regulation of DNA-templated transcription"/>
    <property type="evidence" value="ECO:0007669"/>
    <property type="project" value="InterPro"/>
</dbReference>
<dbReference type="GO" id="GO:0005737">
    <property type="term" value="C:cytoplasm"/>
    <property type="evidence" value="ECO:0007669"/>
    <property type="project" value="TreeGrafter"/>
</dbReference>
<dbReference type="InterPro" id="IPR027417">
    <property type="entry name" value="P-loop_NTPase"/>
</dbReference>
<dbReference type="AlphaFoldDB" id="A0A5M3XGS1"/>
<evidence type="ECO:0000313" key="4">
    <source>
        <dbReference type="EMBL" id="GES19982.1"/>
    </source>
</evidence>
<keyword evidence="5" id="KW-1185">Reference proteome</keyword>
<evidence type="ECO:0000256" key="1">
    <source>
        <dbReference type="ARBA" id="ARBA00022741"/>
    </source>
</evidence>
<dbReference type="SUPFAM" id="SSF46894">
    <property type="entry name" value="C-terminal effector domain of the bipartite response regulators"/>
    <property type="match status" value="1"/>
</dbReference>
<dbReference type="Gene3D" id="1.25.40.10">
    <property type="entry name" value="Tetratricopeptide repeat domain"/>
    <property type="match status" value="1"/>
</dbReference>
<dbReference type="Proteomes" id="UP000377595">
    <property type="component" value="Unassembled WGS sequence"/>
</dbReference>
<organism evidence="4 5">
    <name type="scientific">Acrocarpospora pleiomorpha</name>
    <dbReference type="NCBI Taxonomy" id="90975"/>
    <lineage>
        <taxon>Bacteria</taxon>
        <taxon>Bacillati</taxon>
        <taxon>Actinomycetota</taxon>
        <taxon>Actinomycetes</taxon>
        <taxon>Streptosporangiales</taxon>
        <taxon>Streptosporangiaceae</taxon>
        <taxon>Acrocarpospora</taxon>
    </lineage>
</organism>
<sequence length="859" mass="91029">MDYCILGVRHAQYPAAMSSWPLVGRAGELDRIVAAMTGHAGNVVVSGPAGIGKSRLLSEARSRAEAGGAGVNWVFATPGGIPLLPFAHLLPARVADGELTRTLTAAAAHIAGSGALVIDDAHLLDPASAALARHLVEGAAVPVVLAVRGEGTAGWWRDLERIALEGLTESDTAQLLSTALGGQVESTLPAHLLRLSGGNPLLLRELVDAATFTEMNGVWRLLQPIFEDTNLPATIAARLDRLAPAVRAAAELVALAEPVGAAILERLIAPEVIAELESERLLTAPPDRRRHLVALIHPLYGEALRATLPPLRARDHRRRLADAVEAAGARRRRDRVRIAVWRVEAGVAADPALLREAAREASEALDHQLAGRLLQAAVDADGSFESRLALVAELPYLGEATRALELARTLEADAQDDASRAQALSALARVHLIRGEITEARNTLAFAAETTADPQVRLRLEISRASLAFAVGYIEESVELADRILQRHPADREVLAALAVTQVRALACAGRTQDAIELAHIALDGIDGPRAELIRMALLQALALDGQIAKAIELGQSALAAEATGTAATWRAYWAHDLGQVFLLSGRPATARRWLREALAVMPIQGIAASPQMWGLDALSEAESLLGDAYRAVQAMERLRAGLPGGFAAPRRSGSVWTRYAEGDLTAAVNLALKQGAELEQAGSLLMASWVLHDAARLGAAATVADDLRRLAASGQSALQALMARNAAALSRRDAAALDEISREAAATGCVLWAAEAAATASQIHRTEGRLGSALASSARLEDLSPACEGARTPGLTSPPAILTRREHEVAGFASRGLSDREIAERLHLSVRTVHSHLHRVYRKLNIEDRTQLPGILAP</sequence>
<dbReference type="InterPro" id="IPR036388">
    <property type="entry name" value="WH-like_DNA-bd_sf"/>
</dbReference>
<dbReference type="PRINTS" id="PR00038">
    <property type="entry name" value="HTHLUXR"/>
</dbReference>
<evidence type="ECO:0000313" key="5">
    <source>
        <dbReference type="Proteomes" id="UP000377595"/>
    </source>
</evidence>
<keyword evidence="1" id="KW-0547">Nucleotide-binding</keyword>
<dbReference type="CDD" id="cd06170">
    <property type="entry name" value="LuxR_C_like"/>
    <property type="match status" value="1"/>
</dbReference>
<dbReference type="GO" id="GO:0005524">
    <property type="term" value="F:ATP binding"/>
    <property type="evidence" value="ECO:0007669"/>
    <property type="project" value="UniProtKB-KW"/>
</dbReference>
<dbReference type="Gene3D" id="1.10.10.10">
    <property type="entry name" value="Winged helix-like DNA-binding domain superfamily/Winged helix DNA-binding domain"/>
    <property type="match status" value="1"/>
</dbReference>